<evidence type="ECO:0008006" key="4">
    <source>
        <dbReference type="Google" id="ProtNLM"/>
    </source>
</evidence>
<sequence length="182" mass="19645">MMPCLAPQAQPGASLSLVAFDERGNRLGLPAGLGDLPLHPDCDGWYSTIGPWKDSATQTGTPDTGHEVNRENDSGTPVAPANRQRSTHPGSRSFCRYNKCPGNIVPHTCAPSGFACRAPNCSWPGTFKTKQALNRHYRAKHLNDRVDCPVEGCVRVGDCGIKRADNLAAHLLNKHGIHRGKT</sequence>
<organism evidence="2 3">
    <name type="scientific">Tuber magnatum</name>
    <name type="common">white Piedmont truffle</name>
    <dbReference type="NCBI Taxonomy" id="42249"/>
    <lineage>
        <taxon>Eukaryota</taxon>
        <taxon>Fungi</taxon>
        <taxon>Dikarya</taxon>
        <taxon>Ascomycota</taxon>
        <taxon>Pezizomycotina</taxon>
        <taxon>Pezizomycetes</taxon>
        <taxon>Pezizales</taxon>
        <taxon>Tuberaceae</taxon>
        <taxon>Tuber</taxon>
    </lineage>
</organism>
<comment type="caution">
    <text evidence="2">The sequence shown here is derived from an EMBL/GenBank/DDBJ whole genome shotgun (WGS) entry which is preliminary data.</text>
</comment>
<proteinExistence type="predicted"/>
<feature type="region of interest" description="Disordered" evidence="1">
    <location>
        <begin position="53"/>
        <end position="90"/>
    </location>
</feature>
<evidence type="ECO:0000313" key="2">
    <source>
        <dbReference type="EMBL" id="PWW77939.1"/>
    </source>
</evidence>
<evidence type="ECO:0000256" key="1">
    <source>
        <dbReference type="SAM" id="MobiDB-lite"/>
    </source>
</evidence>
<name>A0A317SU52_9PEZI</name>
<dbReference type="OrthoDB" id="2687452at2759"/>
<reference evidence="2 3" key="1">
    <citation type="submission" date="2018-03" db="EMBL/GenBank/DDBJ databases">
        <title>Genomes of Pezizomycetes fungi and the evolution of truffles.</title>
        <authorList>
            <person name="Murat C."/>
            <person name="Payen T."/>
            <person name="Noel B."/>
            <person name="Kuo A."/>
            <person name="Martin F.M."/>
        </authorList>
    </citation>
    <scope>NUCLEOTIDE SEQUENCE [LARGE SCALE GENOMIC DNA]</scope>
    <source>
        <strain evidence="2">091103-1</strain>
    </source>
</reference>
<accession>A0A317SU52</accession>
<evidence type="ECO:0000313" key="3">
    <source>
        <dbReference type="Proteomes" id="UP000246991"/>
    </source>
</evidence>
<gene>
    <name evidence="2" type="ORF">C7212DRAFT_342357</name>
</gene>
<feature type="compositionally biased region" description="Basic and acidic residues" evidence="1">
    <location>
        <begin position="64"/>
        <end position="73"/>
    </location>
</feature>
<dbReference type="Proteomes" id="UP000246991">
    <property type="component" value="Unassembled WGS sequence"/>
</dbReference>
<keyword evidence="3" id="KW-1185">Reference proteome</keyword>
<dbReference type="AlphaFoldDB" id="A0A317SU52"/>
<dbReference type="EMBL" id="PYWC01000018">
    <property type="protein sequence ID" value="PWW77939.1"/>
    <property type="molecule type" value="Genomic_DNA"/>
</dbReference>
<protein>
    <recommendedName>
        <fullName evidence="4">C2H2-type domain-containing protein</fullName>
    </recommendedName>
</protein>